<proteinExistence type="inferred from homology"/>
<keyword evidence="9" id="KW-0406">Ion transport</keyword>
<evidence type="ECO:0000256" key="4">
    <source>
        <dbReference type="ARBA" id="ARBA00022452"/>
    </source>
</evidence>
<reference evidence="17 18" key="1">
    <citation type="submission" date="2015-09" db="EMBL/GenBank/DDBJ databases">
        <authorList>
            <person name="Xu Y."/>
            <person name="Nagy A."/>
            <person name="Liu N.T."/>
            <person name="Nou X."/>
        </authorList>
    </citation>
    <scope>NUCLEOTIDE SEQUENCE [LARGE SCALE GENOMIC DNA]</scope>
    <source>
        <strain evidence="17 18">FC1138</strain>
    </source>
</reference>
<protein>
    <submittedName>
        <fullName evidence="17">Polysaccharide biosynthesis/export family protein</fullName>
    </submittedName>
</protein>
<dbReference type="Proteomes" id="UP000077927">
    <property type="component" value="Chromosome 1"/>
</dbReference>
<dbReference type="Gene3D" id="3.10.560.10">
    <property type="entry name" value="Outer membrane lipoprotein wza domain like"/>
    <property type="match status" value="2"/>
</dbReference>
<accession>A0AAC9BF63</accession>
<evidence type="ECO:0000256" key="8">
    <source>
        <dbReference type="ARBA" id="ARBA00023047"/>
    </source>
</evidence>
<keyword evidence="10" id="KW-0626">Porin</keyword>
<dbReference type="PANTHER" id="PTHR33619:SF3">
    <property type="entry name" value="POLYSACCHARIDE EXPORT PROTEIN GFCE-RELATED"/>
    <property type="match status" value="1"/>
</dbReference>
<dbReference type="GO" id="GO:0009279">
    <property type="term" value="C:cell outer membrane"/>
    <property type="evidence" value="ECO:0007669"/>
    <property type="project" value="UniProtKB-SubCell"/>
</dbReference>
<evidence type="ECO:0000256" key="7">
    <source>
        <dbReference type="ARBA" id="ARBA00022729"/>
    </source>
</evidence>
<evidence type="ECO:0000256" key="13">
    <source>
        <dbReference type="ARBA" id="ARBA00023237"/>
    </source>
</evidence>
<dbReference type="EMBL" id="CP012605">
    <property type="protein sequence ID" value="ANH73107.1"/>
    <property type="molecule type" value="Genomic_DNA"/>
</dbReference>
<organism evidence="17 18">
    <name type="scientific">Ralstonia insidiosa</name>
    <dbReference type="NCBI Taxonomy" id="190721"/>
    <lineage>
        <taxon>Bacteria</taxon>
        <taxon>Pseudomonadati</taxon>
        <taxon>Pseudomonadota</taxon>
        <taxon>Betaproteobacteria</taxon>
        <taxon>Burkholderiales</taxon>
        <taxon>Burkholderiaceae</taxon>
        <taxon>Ralstonia</taxon>
    </lineage>
</organism>
<dbReference type="Gene3D" id="3.30.1950.10">
    <property type="entry name" value="wza like domain"/>
    <property type="match status" value="1"/>
</dbReference>
<evidence type="ECO:0000259" key="15">
    <source>
        <dbReference type="Pfam" id="PF02563"/>
    </source>
</evidence>
<feature type="domain" description="SLBB" evidence="16">
    <location>
        <begin position="212"/>
        <end position="306"/>
    </location>
</feature>
<evidence type="ECO:0000259" key="16">
    <source>
        <dbReference type="Pfam" id="PF22461"/>
    </source>
</evidence>
<evidence type="ECO:0000256" key="14">
    <source>
        <dbReference type="ARBA" id="ARBA00023288"/>
    </source>
</evidence>
<evidence type="ECO:0000256" key="9">
    <source>
        <dbReference type="ARBA" id="ARBA00023065"/>
    </source>
</evidence>
<keyword evidence="6" id="KW-0812">Transmembrane</keyword>
<feature type="domain" description="SLBB" evidence="16">
    <location>
        <begin position="128"/>
        <end position="200"/>
    </location>
</feature>
<dbReference type="GO" id="GO:0006811">
    <property type="term" value="P:monoatomic ion transport"/>
    <property type="evidence" value="ECO:0007669"/>
    <property type="project" value="UniProtKB-KW"/>
</dbReference>
<keyword evidence="5" id="KW-0762">Sugar transport</keyword>
<dbReference type="InterPro" id="IPR049712">
    <property type="entry name" value="Poly_export"/>
</dbReference>
<dbReference type="GO" id="GO:0046930">
    <property type="term" value="C:pore complex"/>
    <property type="evidence" value="ECO:0007669"/>
    <property type="project" value="UniProtKB-KW"/>
</dbReference>
<keyword evidence="14" id="KW-0449">Lipoprotein</keyword>
<name>A0AAC9BF63_9RALS</name>
<dbReference type="PANTHER" id="PTHR33619">
    <property type="entry name" value="POLYSACCHARIDE EXPORT PROTEIN GFCE-RELATED"/>
    <property type="match status" value="1"/>
</dbReference>
<dbReference type="InterPro" id="IPR003715">
    <property type="entry name" value="Poly_export_N"/>
</dbReference>
<comment type="similarity">
    <text evidence="2">Belongs to the BexD/CtrA/VexA family.</text>
</comment>
<keyword evidence="4" id="KW-1134">Transmembrane beta strand</keyword>
<keyword evidence="12" id="KW-0564">Palmitate</keyword>
<keyword evidence="13" id="KW-0998">Cell outer membrane</keyword>
<dbReference type="AlphaFoldDB" id="A0AAC9BF63"/>
<sequence length="336" mass="36190">MTEEVAQRLLAERQTTDFARALGDGGQFRQQLGVGDVIEVSVWEAPPATLFGATGMDPRAAPSNARVSVLPEQTISGDGYINVPFAGQIKAAGRTTTQLEKDITAALKGKANQPQVLVRLSKNVTSYVTVVGDVAASTRMQLTARGERLLDAVASAGGVRQPVDKMTIQVTRGNTVQTLPLQTIIRDPRQNVALRAGDVVTALFQPLSFTALGATGKNQEINFEAQGITLAQAIARAGGLEDSRSDARGVFIFRFEDASALPWPRQPVRTTQNGKVPVVYRVNLKDPGSFFVAQTFVMDNKDLLYVSNAPIAELQKFLNVVFSVAYPVVTTVNTFK</sequence>
<feature type="domain" description="Polysaccharide export protein N-terminal" evidence="15">
    <location>
        <begin position="31"/>
        <end position="120"/>
    </location>
</feature>
<evidence type="ECO:0000313" key="17">
    <source>
        <dbReference type="EMBL" id="ANH73107.1"/>
    </source>
</evidence>
<evidence type="ECO:0000256" key="1">
    <source>
        <dbReference type="ARBA" id="ARBA00004571"/>
    </source>
</evidence>
<gene>
    <name evidence="17" type="ORF">ACS15_2516</name>
</gene>
<evidence type="ECO:0000256" key="5">
    <source>
        <dbReference type="ARBA" id="ARBA00022597"/>
    </source>
</evidence>
<dbReference type="Pfam" id="PF22461">
    <property type="entry name" value="SLBB_2"/>
    <property type="match status" value="2"/>
</dbReference>
<evidence type="ECO:0000256" key="10">
    <source>
        <dbReference type="ARBA" id="ARBA00023114"/>
    </source>
</evidence>
<dbReference type="GO" id="GO:0015288">
    <property type="term" value="F:porin activity"/>
    <property type="evidence" value="ECO:0007669"/>
    <property type="project" value="UniProtKB-KW"/>
</dbReference>
<keyword evidence="8" id="KW-0625">Polysaccharide transport</keyword>
<keyword evidence="3" id="KW-0813">Transport</keyword>
<evidence type="ECO:0000313" key="18">
    <source>
        <dbReference type="Proteomes" id="UP000077927"/>
    </source>
</evidence>
<dbReference type="InterPro" id="IPR054765">
    <property type="entry name" value="SLBB_dom"/>
</dbReference>
<dbReference type="GO" id="GO:0015159">
    <property type="term" value="F:polysaccharide transmembrane transporter activity"/>
    <property type="evidence" value="ECO:0007669"/>
    <property type="project" value="InterPro"/>
</dbReference>
<dbReference type="Pfam" id="PF02563">
    <property type="entry name" value="Poly_export"/>
    <property type="match status" value="1"/>
</dbReference>
<evidence type="ECO:0000256" key="12">
    <source>
        <dbReference type="ARBA" id="ARBA00023139"/>
    </source>
</evidence>
<keyword evidence="11" id="KW-0472">Membrane</keyword>
<evidence type="ECO:0000256" key="2">
    <source>
        <dbReference type="ARBA" id="ARBA00009450"/>
    </source>
</evidence>
<evidence type="ECO:0000256" key="6">
    <source>
        <dbReference type="ARBA" id="ARBA00022692"/>
    </source>
</evidence>
<evidence type="ECO:0000256" key="3">
    <source>
        <dbReference type="ARBA" id="ARBA00022448"/>
    </source>
</evidence>
<comment type="subcellular location">
    <subcellularLocation>
        <location evidence="1">Cell outer membrane</location>
        <topology evidence="1">Multi-pass membrane protein</topology>
    </subcellularLocation>
</comment>
<evidence type="ECO:0000256" key="11">
    <source>
        <dbReference type="ARBA" id="ARBA00023136"/>
    </source>
</evidence>
<keyword evidence="7" id="KW-0732">Signal</keyword>
<dbReference type="KEGG" id="rin:ACS15_2516"/>